<dbReference type="EMBL" id="JAJTTC010000001">
    <property type="protein sequence ID" value="MCF0060390.1"/>
    <property type="molecule type" value="Genomic_DNA"/>
</dbReference>
<feature type="signal peptide" evidence="9">
    <location>
        <begin position="1"/>
        <end position="31"/>
    </location>
</feature>
<evidence type="ECO:0000256" key="5">
    <source>
        <dbReference type="ARBA" id="ARBA00022729"/>
    </source>
</evidence>
<evidence type="ECO:0000256" key="2">
    <source>
        <dbReference type="ARBA" id="ARBA00022448"/>
    </source>
</evidence>
<dbReference type="InterPro" id="IPR037066">
    <property type="entry name" value="Plug_dom_sf"/>
</dbReference>
<dbReference type="Gene3D" id="2.40.170.20">
    <property type="entry name" value="TonB-dependent receptor, beta-barrel domain"/>
    <property type="match status" value="1"/>
</dbReference>
<dbReference type="InterPro" id="IPR008969">
    <property type="entry name" value="CarboxyPept-like_regulatory"/>
</dbReference>
<dbReference type="InterPro" id="IPR023997">
    <property type="entry name" value="TonB-dep_OMP_SusC/RagA_CS"/>
</dbReference>
<evidence type="ECO:0000256" key="1">
    <source>
        <dbReference type="ARBA" id="ARBA00004571"/>
    </source>
</evidence>
<dbReference type="InterPro" id="IPR012910">
    <property type="entry name" value="Plug_dom"/>
</dbReference>
<keyword evidence="4 8" id="KW-0812">Transmembrane</keyword>
<gene>
    <name evidence="11" type="ORF">LXM26_02725</name>
</gene>
<dbReference type="PANTHER" id="PTHR30069">
    <property type="entry name" value="TONB-DEPENDENT OUTER MEMBRANE RECEPTOR"/>
    <property type="match status" value="1"/>
</dbReference>
<dbReference type="NCBIfam" id="TIGR04057">
    <property type="entry name" value="SusC_RagA_signa"/>
    <property type="match status" value="1"/>
</dbReference>
<keyword evidence="6 8" id="KW-0472">Membrane</keyword>
<keyword evidence="12" id="KW-1185">Reference proteome</keyword>
<feature type="chain" id="PRO_5040770890" evidence="9">
    <location>
        <begin position="32"/>
        <end position="1046"/>
    </location>
</feature>
<keyword evidence="5 9" id="KW-0732">Signal</keyword>
<accession>A0A9X1PFV7</accession>
<dbReference type="InterPro" id="IPR036942">
    <property type="entry name" value="Beta-barrel_TonB_sf"/>
</dbReference>
<comment type="caution">
    <text evidence="11">The sequence shown here is derived from an EMBL/GenBank/DDBJ whole genome shotgun (WGS) entry which is preliminary data.</text>
</comment>
<dbReference type="Proteomes" id="UP001139000">
    <property type="component" value="Unassembled WGS sequence"/>
</dbReference>
<evidence type="ECO:0000313" key="11">
    <source>
        <dbReference type="EMBL" id="MCF0060390.1"/>
    </source>
</evidence>
<dbReference type="AlphaFoldDB" id="A0A9X1PFV7"/>
<dbReference type="NCBIfam" id="TIGR04056">
    <property type="entry name" value="OMP_RagA_SusC"/>
    <property type="match status" value="1"/>
</dbReference>
<dbReference type="FunFam" id="2.170.130.10:FF:000003">
    <property type="entry name" value="SusC/RagA family TonB-linked outer membrane protein"/>
    <property type="match status" value="1"/>
</dbReference>
<evidence type="ECO:0000313" key="12">
    <source>
        <dbReference type="Proteomes" id="UP001139000"/>
    </source>
</evidence>
<keyword evidence="11" id="KW-0675">Receptor</keyword>
<dbReference type="GO" id="GO:0044718">
    <property type="term" value="P:siderophore transmembrane transport"/>
    <property type="evidence" value="ECO:0007669"/>
    <property type="project" value="TreeGrafter"/>
</dbReference>
<evidence type="ECO:0000256" key="9">
    <source>
        <dbReference type="SAM" id="SignalP"/>
    </source>
</evidence>
<reference evidence="11" key="1">
    <citation type="submission" date="2021-12" db="EMBL/GenBank/DDBJ databases">
        <title>Novel species in genus Dyadobacter.</title>
        <authorList>
            <person name="Ma C."/>
        </authorList>
    </citation>
    <scope>NUCLEOTIDE SEQUENCE</scope>
    <source>
        <strain evidence="11">LJ419</strain>
    </source>
</reference>
<dbReference type="PROSITE" id="PS52016">
    <property type="entry name" value="TONB_DEPENDENT_REC_3"/>
    <property type="match status" value="1"/>
</dbReference>
<dbReference type="Gene3D" id="2.170.130.10">
    <property type="entry name" value="TonB-dependent receptor, plug domain"/>
    <property type="match status" value="1"/>
</dbReference>
<evidence type="ECO:0000256" key="4">
    <source>
        <dbReference type="ARBA" id="ARBA00022692"/>
    </source>
</evidence>
<keyword evidence="3 8" id="KW-1134">Transmembrane beta strand</keyword>
<evidence type="ECO:0000256" key="6">
    <source>
        <dbReference type="ARBA" id="ARBA00023136"/>
    </source>
</evidence>
<dbReference type="Pfam" id="PF07715">
    <property type="entry name" value="Plug"/>
    <property type="match status" value="1"/>
</dbReference>
<organism evidence="11 12">
    <name type="scientific">Dyadobacter chenwenxiniae</name>
    <dbReference type="NCBI Taxonomy" id="2906456"/>
    <lineage>
        <taxon>Bacteria</taxon>
        <taxon>Pseudomonadati</taxon>
        <taxon>Bacteroidota</taxon>
        <taxon>Cytophagia</taxon>
        <taxon>Cytophagales</taxon>
        <taxon>Spirosomataceae</taxon>
        <taxon>Dyadobacter</taxon>
    </lineage>
</organism>
<comment type="similarity">
    <text evidence="8">Belongs to the TonB-dependent receptor family.</text>
</comment>
<dbReference type="SUPFAM" id="SSF56935">
    <property type="entry name" value="Porins"/>
    <property type="match status" value="1"/>
</dbReference>
<dbReference type="GO" id="GO:0009279">
    <property type="term" value="C:cell outer membrane"/>
    <property type="evidence" value="ECO:0007669"/>
    <property type="project" value="UniProtKB-SubCell"/>
</dbReference>
<comment type="subcellular location">
    <subcellularLocation>
        <location evidence="1 8">Cell outer membrane</location>
        <topology evidence="1 8">Multi-pass membrane protein</topology>
    </subcellularLocation>
</comment>
<feature type="domain" description="TonB-dependent receptor plug" evidence="10">
    <location>
        <begin position="126"/>
        <end position="229"/>
    </location>
</feature>
<keyword evidence="7 8" id="KW-0998">Cell outer membrane</keyword>
<dbReference type="FunFam" id="2.60.40.1120:FF:000003">
    <property type="entry name" value="Outer membrane protein Omp121"/>
    <property type="match status" value="1"/>
</dbReference>
<evidence type="ECO:0000259" key="10">
    <source>
        <dbReference type="Pfam" id="PF07715"/>
    </source>
</evidence>
<dbReference type="InterPro" id="IPR023996">
    <property type="entry name" value="TonB-dep_OMP_SusC/RagA"/>
</dbReference>
<dbReference type="Pfam" id="PF13715">
    <property type="entry name" value="CarbopepD_reg_2"/>
    <property type="match status" value="1"/>
</dbReference>
<evidence type="ECO:0000256" key="7">
    <source>
        <dbReference type="ARBA" id="ARBA00023237"/>
    </source>
</evidence>
<dbReference type="RefSeq" id="WP_234653093.1">
    <property type="nucleotide sequence ID" value="NZ_CP094997.1"/>
</dbReference>
<dbReference type="SUPFAM" id="SSF49464">
    <property type="entry name" value="Carboxypeptidase regulatory domain-like"/>
    <property type="match status" value="1"/>
</dbReference>
<evidence type="ECO:0000256" key="3">
    <source>
        <dbReference type="ARBA" id="ARBA00022452"/>
    </source>
</evidence>
<name>A0A9X1PFV7_9BACT</name>
<evidence type="ECO:0000256" key="8">
    <source>
        <dbReference type="PROSITE-ProRule" id="PRU01360"/>
    </source>
</evidence>
<protein>
    <submittedName>
        <fullName evidence="11">TonB-dependent receptor</fullName>
    </submittedName>
</protein>
<dbReference type="InterPro" id="IPR039426">
    <property type="entry name" value="TonB-dep_rcpt-like"/>
</dbReference>
<keyword evidence="2 8" id="KW-0813">Transport</keyword>
<dbReference type="PANTHER" id="PTHR30069:SF29">
    <property type="entry name" value="HEMOGLOBIN AND HEMOGLOBIN-HAPTOGLOBIN-BINDING PROTEIN 1-RELATED"/>
    <property type="match status" value="1"/>
</dbReference>
<dbReference type="Gene3D" id="2.60.40.1120">
    <property type="entry name" value="Carboxypeptidase-like, regulatory domain"/>
    <property type="match status" value="1"/>
</dbReference>
<sequence>MTTFIKNVSFILTKRMLLLQLFLFSAAQLVAQNTAIKGKVSDEQGQALPGVSILVKGTNTGTVSDVEGAFSLDATASQTLVFSYIGYHTQEVPINNRTTVDITMATDVKSLTEVVVVGYGTEKRATITGAVVAVQGKDIQQSPAMNVGSSLSGRLPGLVAVTPSGEPGSDNSTLRIRGVNSLGNNDPLVVVDGIPGRSLERLDPNSIESISVLKDASAAIYGAQAANGVILVTTKRGKLGKPEVTLNFNQGWGKPTRLPKLTNAAEYATLQNEIEYYKQANVANYVPKFTEEEIQKFRDGSDPWKYPNTDWYDEVLKPWSGQNYTNVIISGGSEAVKYFVSVGAKSQDGFYQNSANKYKQTDFRSNLDGKINKYITVGFDVTGRMENKNYPIRPAGSIFRMVMRGKPNEVAFWPDGTPGPDIEYGDNPVVVSTDATGYDNDKWYYLQSNIRVGIQIPWVKGLSFSTNSGIDKTFRFQKRFETPWYLYSWDKQTYDATGKPVLVRGKKGFEDARLTQRAEDRLDILINGLLNYETSINNKHNIKVLFGAERRTGSGGRFEAFRRFFLSTSIDELFAGGDAQKDNNGMPYQSARLNYFGRVNYNLKEKYLAEFVWRYDGSYIFPQQKRFGFFPGVSLGWRVSEEDFFKPVEFMNNLKLRASWGQTGNDRIDEYQFLASYLFGRWEGGATSPIRNQNYIFGIDQEHKTLYEARIPNVNVTWEVANQSNIGFETAFLDSRLTLEADYFYNVRSNILWRRNASIPTSAGLTLPRENIGKVANSGFEFNLGWRDEIRDFRYQVSLNGGYQRNKIKFWDESAGVPDYQRSTGFPIPTDPLNPNNDLHYQANGIFRDQAAIDAYPHWDGARPGDIRFEDVNGDGKIDGNDRVRNRKTNIPRFSTGLSLNAQYKGFDLAVLFQGSMGAVQYINTESGEIGNFLKSFYDERWTVDNPDASGPRTFNRSNEYWKNNRNTFFLINTDYVRLKNVQLGYTIPSALTKKIGMSVARIYVSGLNLLTFTPDYKDFDPETANESGQGYPSQKVFNTGLLFTF</sequence>
<dbReference type="GO" id="GO:0015344">
    <property type="term" value="F:siderophore uptake transmembrane transporter activity"/>
    <property type="evidence" value="ECO:0007669"/>
    <property type="project" value="TreeGrafter"/>
</dbReference>
<proteinExistence type="inferred from homology"/>